<protein>
    <submittedName>
        <fullName evidence="1">Uncharacterized protein</fullName>
    </submittedName>
</protein>
<dbReference type="Proteomes" id="UP000824540">
    <property type="component" value="Unassembled WGS sequence"/>
</dbReference>
<keyword evidence="2" id="KW-1185">Reference proteome</keyword>
<proteinExistence type="predicted"/>
<sequence length="129" mass="14655">MYPHGHKSVKDWYSFNWVSLFPPKTRSSSASARQSSKNTSMISFCWSASSNLYSGNKPLLGGGILTHQHHLLDRVEIGHSSPCFHVLEDSVLFEELERVVLCDVLIDTAFKMLLCCCSDDHWEDVIRHT</sequence>
<dbReference type="EMBL" id="JAFBMS010000007">
    <property type="protein sequence ID" value="KAG9350911.1"/>
    <property type="molecule type" value="Genomic_DNA"/>
</dbReference>
<dbReference type="AlphaFoldDB" id="A0A8T2PIC9"/>
<name>A0A8T2PIC9_9TELE</name>
<evidence type="ECO:0000313" key="2">
    <source>
        <dbReference type="Proteomes" id="UP000824540"/>
    </source>
</evidence>
<evidence type="ECO:0000313" key="1">
    <source>
        <dbReference type="EMBL" id="KAG9350911.1"/>
    </source>
</evidence>
<comment type="caution">
    <text evidence="1">The sequence shown here is derived from an EMBL/GenBank/DDBJ whole genome shotgun (WGS) entry which is preliminary data.</text>
</comment>
<organism evidence="1 2">
    <name type="scientific">Albula glossodonta</name>
    <name type="common">roundjaw bonefish</name>
    <dbReference type="NCBI Taxonomy" id="121402"/>
    <lineage>
        <taxon>Eukaryota</taxon>
        <taxon>Metazoa</taxon>
        <taxon>Chordata</taxon>
        <taxon>Craniata</taxon>
        <taxon>Vertebrata</taxon>
        <taxon>Euteleostomi</taxon>
        <taxon>Actinopterygii</taxon>
        <taxon>Neopterygii</taxon>
        <taxon>Teleostei</taxon>
        <taxon>Albuliformes</taxon>
        <taxon>Albulidae</taxon>
        <taxon>Albula</taxon>
    </lineage>
</organism>
<accession>A0A8T2PIC9</accession>
<reference evidence="1" key="1">
    <citation type="thesis" date="2021" institute="BYU ScholarsArchive" country="Provo, UT, USA">
        <title>Applications of and Algorithms for Genome Assembly and Genomic Analyses with an Emphasis on Marine Teleosts.</title>
        <authorList>
            <person name="Pickett B.D."/>
        </authorList>
    </citation>
    <scope>NUCLEOTIDE SEQUENCE</scope>
    <source>
        <strain evidence="1">HI-2016</strain>
    </source>
</reference>
<gene>
    <name evidence="1" type="ORF">JZ751_024800</name>
</gene>